<protein>
    <submittedName>
        <fullName evidence="1">Uncharacterized protein</fullName>
    </submittedName>
</protein>
<sequence>MVEMSNVEISNSSPSSEPAAMSRLLNETARAWTRSFGVRSEIAEDRLVNELRAALRDDMVGAVAKGNLQDMLDEAAHSAIATWLSHVTGDEATHGANKFAMLRCAFLSANQTKGWCDRFLDRNQSCHDLNMALQAQMMLPTPARQERVMPRQTLETRAS</sequence>
<dbReference type="EMBL" id="JFKA01000001">
    <property type="protein sequence ID" value="OSQ40528.1"/>
    <property type="molecule type" value="Genomic_DNA"/>
</dbReference>
<dbReference type="STRING" id="1293891.TMES_01810"/>
<comment type="caution">
    <text evidence="1">The sequence shown here is derived from an EMBL/GenBank/DDBJ whole genome shotgun (WGS) entry which is preliminary data.</text>
</comment>
<evidence type="ECO:0000313" key="1">
    <source>
        <dbReference type="EMBL" id="OSQ40528.1"/>
    </source>
</evidence>
<evidence type="ECO:0000313" key="2">
    <source>
        <dbReference type="Proteomes" id="UP000193391"/>
    </source>
</evidence>
<dbReference type="Proteomes" id="UP000193391">
    <property type="component" value="Unassembled WGS sequence"/>
</dbReference>
<keyword evidence="2" id="KW-1185">Reference proteome</keyword>
<dbReference type="OrthoDB" id="7350927at2"/>
<reference evidence="1 2" key="1">
    <citation type="submission" date="2014-03" db="EMBL/GenBank/DDBJ databases">
        <title>The draft genome sequence of Thalassospira mesophila JCM 18969.</title>
        <authorList>
            <person name="Lai Q."/>
            <person name="Shao Z."/>
        </authorList>
    </citation>
    <scope>NUCLEOTIDE SEQUENCE [LARGE SCALE GENOMIC DNA]</scope>
    <source>
        <strain evidence="1 2">JCM 18969</strain>
    </source>
</reference>
<gene>
    <name evidence="1" type="ORF">TMES_01810</name>
</gene>
<accession>A0A1Y2L5W1</accession>
<proteinExistence type="predicted"/>
<dbReference type="AlphaFoldDB" id="A0A1Y2L5W1"/>
<organism evidence="1 2">
    <name type="scientific">Thalassospira mesophila</name>
    <dbReference type="NCBI Taxonomy" id="1293891"/>
    <lineage>
        <taxon>Bacteria</taxon>
        <taxon>Pseudomonadati</taxon>
        <taxon>Pseudomonadota</taxon>
        <taxon>Alphaproteobacteria</taxon>
        <taxon>Rhodospirillales</taxon>
        <taxon>Thalassospiraceae</taxon>
        <taxon>Thalassospira</taxon>
    </lineage>
</organism>
<name>A0A1Y2L5W1_9PROT</name>
<dbReference type="RefSeq" id="WP_085578861.1">
    <property type="nucleotide sequence ID" value="NZ_JFKA01000001.1"/>
</dbReference>